<dbReference type="Proteomes" id="UP001158045">
    <property type="component" value="Unassembled WGS sequence"/>
</dbReference>
<dbReference type="PANTHER" id="PTHR24221">
    <property type="entry name" value="ATP-BINDING CASSETTE SUB-FAMILY B"/>
    <property type="match status" value="1"/>
</dbReference>
<protein>
    <submittedName>
        <fullName evidence="10">ABC transporter ATP-binding protein</fullName>
    </submittedName>
</protein>
<sequence length="628" mass="70410">MDKREFLNSNQEVIKYFIRLMHKLTPAYLPTLLVQSLMKTIRPLLFIMGPKLIVDELMGLQRTDRLVLLIAIIALGNFVVGVTEKVLKSKTDLLTYKFNNAFERHIAKKTVEIDFENVEDPEILNLKERALFAVRNHGLMYGMVEGLSKIANEMILIVSLSAIIWTFSPWVLLLLIGVVMINSFLFKKIQKYYYRESTNTVNANRAFVYYINQSGDQELAKDIRLYNMPKMIIDKMNRVNLATYDEYLKIYGTISRLDGLVSVNVQIQTVIIYILLAAKAVGGTVTIGNFMMYAGTIGKYSQSMNNFVSGIIEVNRLCRQLELLVEYEKIPASKDSGDQAMPDGNLFEIEFHDVSFKYPRAEDFTLKNISVKIHPGEKISIIGLNGAGKTTFVKLLTRLYKPTEGKITLNGVDINDVDYNAYMSNIAAVFQDYRLFGISVEENITGKNTLDFETGGKNGESDDNGDASVVSAEGDKNAAAAEGAEREIYGILEKVGVASDIAALPNGLKTTLDKRFDRGATKLSGGQAQKVAIARALCKDAPIVVLDEPTAALDPIAEHDVYCRFDQMVQNKTAIYISHRLSSCRFCDRILVFDKGRIIEVGSHDELIIQEGSQYERMFNAQATYYSA</sequence>
<dbReference type="SUPFAM" id="SSF52540">
    <property type="entry name" value="P-loop containing nucleoside triphosphate hydrolases"/>
    <property type="match status" value="1"/>
</dbReference>
<dbReference type="PROSITE" id="PS00211">
    <property type="entry name" value="ABC_TRANSPORTER_1"/>
    <property type="match status" value="1"/>
</dbReference>
<keyword evidence="3" id="KW-0547">Nucleotide-binding</keyword>
<dbReference type="PROSITE" id="PS50893">
    <property type="entry name" value="ABC_TRANSPORTER_2"/>
    <property type="match status" value="1"/>
</dbReference>
<comment type="caution">
    <text evidence="10">The sequence shown here is derived from an EMBL/GenBank/DDBJ whole genome shotgun (WGS) entry which is preliminary data.</text>
</comment>
<comment type="subcellular location">
    <subcellularLocation>
        <location evidence="1">Cell membrane</location>
        <topology evidence="1">Multi-pass membrane protein</topology>
    </subcellularLocation>
</comment>
<organism evidence="10 11">
    <name type="scientific">Fusibacter bizertensis</name>
    <dbReference type="NCBI Taxonomy" id="1488331"/>
    <lineage>
        <taxon>Bacteria</taxon>
        <taxon>Bacillati</taxon>
        <taxon>Bacillota</taxon>
        <taxon>Clostridia</taxon>
        <taxon>Eubacteriales</taxon>
        <taxon>Eubacteriales Family XII. Incertae Sedis</taxon>
        <taxon>Fusibacter</taxon>
    </lineage>
</organism>
<dbReference type="PROSITE" id="PS50929">
    <property type="entry name" value="ABC_TM1F"/>
    <property type="match status" value="1"/>
</dbReference>
<dbReference type="InterPro" id="IPR011527">
    <property type="entry name" value="ABC1_TM_dom"/>
</dbReference>
<dbReference type="GO" id="GO:0005524">
    <property type="term" value="F:ATP binding"/>
    <property type="evidence" value="ECO:0007669"/>
    <property type="project" value="UniProtKB-KW"/>
</dbReference>
<name>A0ABT6N9D6_9FIRM</name>
<dbReference type="InterPro" id="IPR003593">
    <property type="entry name" value="AAA+_ATPase"/>
</dbReference>
<dbReference type="Gene3D" id="3.40.50.300">
    <property type="entry name" value="P-loop containing nucleotide triphosphate hydrolases"/>
    <property type="match status" value="1"/>
</dbReference>
<accession>A0ABT6N9D6</accession>
<evidence type="ECO:0000256" key="2">
    <source>
        <dbReference type="ARBA" id="ARBA00022692"/>
    </source>
</evidence>
<feature type="transmembrane region" description="Helical" evidence="7">
    <location>
        <begin position="270"/>
        <end position="294"/>
    </location>
</feature>
<dbReference type="SUPFAM" id="SSF90123">
    <property type="entry name" value="ABC transporter transmembrane region"/>
    <property type="match status" value="1"/>
</dbReference>
<evidence type="ECO:0000256" key="5">
    <source>
        <dbReference type="ARBA" id="ARBA00022989"/>
    </source>
</evidence>
<evidence type="ECO:0000256" key="4">
    <source>
        <dbReference type="ARBA" id="ARBA00022840"/>
    </source>
</evidence>
<dbReference type="CDD" id="cd03228">
    <property type="entry name" value="ABCC_MRP_Like"/>
    <property type="match status" value="1"/>
</dbReference>
<keyword evidence="6 7" id="KW-0472">Membrane</keyword>
<dbReference type="InterPro" id="IPR003439">
    <property type="entry name" value="ABC_transporter-like_ATP-bd"/>
</dbReference>
<proteinExistence type="predicted"/>
<keyword evidence="5 7" id="KW-1133">Transmembrane helix</keyword>
<dbReference type="InterPro" id="IPR017871">
    <property type="entry name" value="ABC_transporter-like_CS"/>
</dbReference>
<dbReference type="InterPro" id="IPR027417">
    <property type="entry name" value="P-loop_NTPase"/>
</dbReference>
<evidence type="ECO:0000259" key="9">
    <source>
        <dbReference type="PROSITE" id="PS50929"/>
    </source>
</evidence>
<dbReference type="InterPro" id="IPR036640">
    <property type="entry name" value="ABC1_TM_sf"/>
</dbReference>
<evidence type="ECO:0000256" key="1">
    <source>
        <dbReference type="ARBA" id="ARBA00004651"/>
    </source>
</evidence>
<dbReference type="SMART" id="SM00382">
    <property type="entry name" value="AAA"/>
    <property type="match status" value="1"/>
</dbReference>
<feature type="transmembrane region" description="Helical" evidence="7">
    <location>
        <begin position="66"/>
        <end position="83"/>
    </location>
</feature>
<keyword evidence="2 7" id="KW-0812">Transmembrane</keyword>
<dbReference type="Pfam" id="PF00005">
    <property type="entry name" value="ABC_tran"/>
    <property type="match status" value="1"/>
</dbReference>
<dbReference type="EMBL" id="JARYZI010000001">
    <property type="protein sequence ID" value="MDH8677027.1"/>
    <property type="molecule type" value="Genomic_DNA"/>
</dbReference>
<dbReference type="Gene3D" id="1.20.1560.10">
    <property type="entry name" value="ABC transporter type 1, transmembrane domain"/>
    <property type="match status" value="1"/>
</dbReference>
<evidence type="ECO:0000256" key="3">
    <source>
        <dbReference type="ARBA" id="ARBA00022741"/>
    </source>
</evidence>
<evidence type="ECO:0000313" key="11">
    <source>
        <dbReference type="Proteomes" id="UP001158045"/>
    </source>
</evidence>
<reference evidence="10 11" key="1">
    <citation type="submission" date="2023-04" db="EMBL/GenBank/DDBJ databases">
        <title>Fusibacter bizertensis strain WBS, isolated from littoral bottom sediments of the Arctic seas - biochemical and genomic analysis.</title>
        <authorList>
            <person name="Brioukhanov A.L."/>
        </authorList>
    </citation>
    <scope>NUCLEOTIDE SEQUENCE [LARGE SCALE GENOMIC DNA]</scope>
    <source>
        <strain evidence="10 11">WBS</strain>
    </source>
</reference>
<dbReference type="InterPro" id="IPR039421">
    <property type="entry name" value="Type_1_exporter"/>
</dbReference>
<dbReference type="PANTHER" id="PTHR24221:SF646">
    <property type="entry name" value="HAEMOLYSIN SECRETION ATP-BINDING PROTEIN"/>
    <property type="match status" value="1"/>
</dbReference>
<evidence type="ECO:0000313" key="10">
    <source>
        <dbReference type="EMBL" id="MDH8677027.1"/>
    </source>
</evidence>
<feature type="domain" description="ABC transmembrane type-1" evidence="9">
    <location>
        <begin position="143"/>
        <end position="316"/>
    </location>
</feature>
<keyword evidence="11" id="KW-1185">Reference proteome</keyword>
<evidence type="ECO:0000259" key="8">
    <source>
        <dbReference type="PROSITE" id="PS50893"/>
    </source>
</evidence>
<keyword evidence="4 10" id="KW-0067">ATP-binding</keyword>
<evidence type="ECO:0000256" key="6">
    <source>
        <dbReference type="ARBA" id="ARBA00023136"/>
    </source>
</evidence>
<feature type="domain" description="ABC transporter" evidence="8">
    <location>
        <begin position="349"/>
        <end position="620"/>
    </location>
</feature>
<evidence type="ECO:0000256" key="7">
    <source>
        <dbReference type="SAM" id="Phobius"/>
    </source>
</evidence>
<feature type="transmembrane region" description="Helical" evidence="7">
    <location>
        <begin position="154"/>
        <end position="185"/>
    </location>
</feature>
<dbReference type="RefSeq" id="WP_281092825.1">
    <property type="nucleotide sequence ID" value="NZ_JARYZI010000001.1"/>
</dbReference>
<gene>
    <name evidence="10" type="ORF">QE109_02645</name>
</gene>